<dbReference type="EC" id="2.3.1.-" evidence="2"/>
<dbReference type="Proteomes" id="UP001598138">
    <property type="component" value="Unassembled WGS sequence"/>
</dbReference>
<reference evidence="2 3" key="1">
    <citation type="submission" date="2024-03" db="EMBL/GenBank/DDBJ databases">
        <title>Aquirufa genome sequencing.</title>
        <authorList>
            <person name="Pitt A."/>
            <person name="Hahn M.W."/>
        </authorList>
    </citation>
    <scope>NUCLEOTIDE SEQUENCE [LARGE SCALE GENOMIC DNA]</scope>
    <source>
        <strain evidence="2 3">OSTEICH-129V</strain>
    </source>
</reference>
<dbReference type="Gene3D" id="3.40.630.30">
    <property type="match status" value="1"/>
</dbReference>
<feature type="domain" description="N-acetyltransferase" evidence="1">
    <location>
        <begin position="23"/>
        <end position="150"/>
    </location>
</feature>
<dbReference type="PROSITE" id="PS51186">
    <property type="entry name" value="GNAT"/>
    <property type="match status" value="1"/>
</dbReference>
<protein>
    <submittedName>
        <fullName evidence="2">GNAT family N-acetyltransferase</fullName>
        <ecNumber evidence="2">2.3.1.-</ecNumber>
    </submittedName>
</protein>
<keyword evidence="2" id="KW-0012">Acyltransferase</keyword>
<dbReference type="InterPro" id="IPR053144">
    <property type="entry name" value="Acetyltransferase_Butenolide"/>
</dbReference>
<keyword evidence="3" id="KW-1185">Reference proteome</keyword>
<dbReference type="PANTHER" id="PTHR43233">
    <property type="entry name" value="FAMILY N-ACETYLTRANSFERASE, PUTATIVE (AFU_ORTHOLOGUE AFUA_6G03350)-RELATED"/>
    <property type="match status" value="1"/>
</dbReference>
<dbReference type="SUPFAM" id="SSF55729">
    <property type="entry name" value="Acyl-CoA N-acyltransferases (Nat)"/>
    <property type="match status" value="1"/>
</dbReference>
<organism evidence="2 3">
    <name type="scientific">Aquirufa avitistagni</name>
    <dbReference type="NCBI Taxonomy" id="3104728"/>
    <lineage>
        <taxon>Bacteria</taxon>
        <taxon>Pseudomonadati</taxon>
        <taxon>Bacteroidota</taxon>
        <taxon>Cytophagia</taxon>
        <taxon>Cytophagales</taxon>
        <taxon>Flectobacillaceae</taxon>
        <taxon>Aquirufa</taxon>
    </lineage>
</organism>
<dbReference type="CDD" id="cd04301">
    <property type="entry name" value="NAT_SF"/>
    <property type="match status" value="1"/>
</dbReference>
<proteinExistence type="predicted"/>
<dbReference type="PANTHER" id="PTHR43233:SF1">
    <property type="entry name" value="FAMILY N-ACETYLTRANSFERASE, PUTATIVE (AFU_ORTHOLOGUE AFUA_6G03350)-RELATED"/>
    <property type="match status" value="1"/>
</dbReference>
<accession>A0ABW6DEE4</accession>
<gene>
    <name evidence="2" type="ORF">U0R10_06670</name>
</gene>
<evidence type="ECO:0000313" key="3">
    <source>
        <dbReference type="Proteomes" id="UP001598138"/>
    </source>
</evidence>
<keyword evidence="2" id="KW-0808">Transferase</keyword>
<dbReference type="EMBL" id="JBBKXZ010000002">
    <property type="protein sequence ID" value="MFD3394298.1"/>
    <property type="molecule type" value="Genomic_DNA"/>
</dbReference>
<sequence>MEGHVNKPPKFEIETLFNPIMAIEYRINPSLSLTDFINILDKSTLGERRPLHDLEAMQLMLDHANAYIGAYDCERLVGLARAMTDFSYTTYLADLAVDEAYQHQGIGKALIDAMKAHTPNAKIILVAAPKAMDYYPKIGMVERRGCYTSL</sequence>
<dbReference type="RefSeq" id="WP_377983180.1">
    <property type="nucleotide sequence ID" value="NZ_JBBKXZ010000002.1"/>
</dbReference>
<comment type="caution">
    <text evidence="2">The sequence shown here is derived from an EMBL/GenBank/DDBJ whole genome shotgun (WGS) entry which is preliminary data.</text>
</comment>
<name>A0ABW6DEE4_9BACT</name>
<dbReference type="InterPro" id="IPR016181">
    <property type="entry name" value="Acyl_CoA_acyltransferase"/>
</dbReference>
<dbReference type="InterPro" id="IPR000182">
    <property type="entry name" value="GNAT_dom"/>
</dbReference>
<dbReference type="GO" id="GO:0016746">
    <property type="term" value="F:acyltransferase activity"/>
    <property type="evidence" value="ECO:0007669"/>
    <property type="project" value="UniProtKB-KW"/>
</dbReference>
<evidence type="ECO:0000259" key="1">
    <source>
        <dbReference type="PROSITE" id="PS51186"/>
    </source>
</evidence>
<evidence type="ECO:0000313" key="2">
    <source>
        <dbReference type="EMBL" id="MFD3394298.1"/>
    </source>
</evidence>
<dbReference type="Pfam" id="PF13673">
    <property type="entry name" value="Acetyltransf_10"/>
    <property type="match status" value="1"/>
</dbReference>